<feature type="region of interest" description="Disordered" evidence="1">
    <location>
        <begin position="1"/>
        <end position="26"/>
    </location>
</feature>
<feature type="domain" description="DDE-1" evidence="2">
    <location>
        <begin position="177"/>
        <end position="251"/>
    </location>
</feature>
<dbReference type="GO" id="GO:0003677">
    <property type="term" value="F:DNA binding"/>
    <property type="evidence" value="ECO:0007669"/>
    <property type="project" value="TreeGrafter"/>
</dbReference>
<evidence type="ECO:0000259" key="2">
    <source>
        <dbReference type="Pfam" id="PF03184"/>
    </source>
</evidence>
<evidence type="ECO:0000313" key="4">
    <source>
        <dbReference type="Proteomes" id="UP000016936"/>
    </source>
</evidence>
<dbReference type="OMA" id="RSNWTTH"/>
<organism evidence="3 4">
    <name type="scientific">Cochliobolus heterostrophus (strain C5 / ATCC 48332 / race O)</name>
    <name type="common">Southern corn leaf blight fungus</name>
    <name type="synonym">Bipolaris maydis</name>
    <dbReference type="NCBI Taxonomy" id="701091"/>
    <lineage>
        <taxon>Eukaryota</taxon>
        <taxon>Fungi</taxon>
        <taxon>Dikarya</taxon>
        <taxon>Ascomycota</taxon>
        <taxon>Pezizomycotina</taxon>
        <taxon>Dothideomycetes</taxon>
        <taxon>Pleosporomycetidae</taxon>
        <taxon>Pleosporales</taxon>
        <taxon>Pleosporineae</taxon>
        <taxon>Pleosporaceae</taxon>
        <taxon>Bipolaris</taxon>
    </lineage>
</organism>
<dbReference type="InterPro" id="IPR050863">
    <property type="entry name" value="CenT-Element_Derived"/>
</dbReference>
<feature type="compositionally biased region" description="Basic and acidic residues" evidence="1">
    <location>
        <begin position="394"/>
        <end position="404"/>
    </location>
</feature>
<gene>
    <name evidence="3" type="ORF">COCHEDRAFT_1185902</name>
</gene>
<dbReference type="HOGENOM" id="CLU_013929_1_0_1"/>
<dbReference type="InterPro" id="IPR004875">
    <property type="entry name" value="DDE_SF_endonuclease_dom"/>
</dbReference>
<dbReference type="STRING" id="701091.M2SN78"/>
<feature type="compositionally biased region" description="Basic residues" evidence="1">
    <location>
        <begin position="405"/>
        <end position="414"/>
    </location>
</feature>
<evidence type="ECO:0000313" key="3">
    <source>
        <dbReference type="EMBL" id="EMD86785.1"/>
    </source>
</evidence>
<accession>M2SN78</accession>
<evidence type="ECO:0000256" key="1">
    <source>
        <dbReference type="SAM" id="MobiDB-lite"/>
    </source>
</evidence>
<dbReference type="GO" id="GO:0005634">
    <property type="term" value="C:nucleus"/>
    <property type="evidence" value="ECO:0007669"/>
    <property type="project" value="TreeGrafter"/>
</dbReference>
<proteinExistence type="predicted"/>
<feature type="region of interest" description="Disordered" evidence="1">
    <location>
        <begin position="394"/>
        <end position="476"/>
    </location>
</feature>
<keyword evidence="4" id="KW-1185">Reference proteome</keyword>
<dbReference type="EMBL" id="KB445584">
    <property type="protein sequence ID" value="EMD86785.1"/>
    <property type="molecule type" value="Genomic_DNA"/>
</dbReference>
<dbReference type="AlphaFoldDB" id="M2SN78"/>
<reference evidence="4" key="2">
    <citation type="journal article" date="2013" name="PLoS Genet.">
        <title>Comparative genome structure, secondary metabolite, and effector coding capacity across Cochliobolus pathogens.</title>
        <authorList>
            <person name="Condon B.J."/>
            <person name="Leng Y."/>
            <person name="Wu D."/>
            <person name="Bushley K.E."/>
            <person name="Ohm R.A."/>
            <person name="Otillar R."/>
            <person name="Martin J."/>
            <person name="Schackwitz W."/>
            <person name="Grimwood J."/>
            <person name="MohdZainudin N."/>
            <person name="Xue C."/>
            <person name="Wang R."/>
            <person name="Manning V.A."/>
            <person name="Dhillon B."/>
            <person name="Tu Z.J."/>
            <person name="Steffenson B.J."/>
            <person name="Salamov A."/>
            <person name="Sun H."/>
            <person name="Lowry S."/>
            <person name="LaButti K."/>
            <person name="Han J."/>
            <person name="Copeland A."/>
            <person name="Lindquist E."/>
            <person name="Barry K."/>
            <person name="Schmutz J."/>
            <person name="Baker S.E."/>
            <person name="Ciuffetti L.M."/>
            <person name="Grigoriev I.V."/>
            <person name="Zhong S."/>
            <person name="Turgeon B.G."/>
        </authorList>
    </citation>
    <scope>NUCLEOTIDE SEQUENCE [LARGE SCALE GENOMIC DNA]</scope>
    <source>
        <strain evidence="4">C5 / ATCC 48332 / race O</strain>
    </source>
</reference>
<sequence length="476" mass="53584">MLAFSIARRRSPASRPSKPPGKNWAQAFGKRHPELKAKRVRSIDWRRHEIHIYDKVTEWFEVIGKVLQDPAIRPENVYNMDETGVMLSILGSVKVLVGKDDQRGYRGAGVKRTMVTAIECISADGRSLHPLIIWPAATHRSNWTTHPTPGWHYGFSENGYNDSKISLEWLTRILEFCFANDITLCRLPSHTSHKLQPCDVSVFAPLKTAYRDQVERLNRGGIDTIGKEHFTYLYKPARDRAITKRNILAGWAAVGLFPFNPQRVLRDMPKPPAEHNDTSEDIAPTSYPAAEALHTPVTPVTVEGLTWLTELIKQDTCAAASDEASRQRLQRRVQKLASAAKISFARQSLLQDHNRLLYAINNEAKVRRSTRSLVIGKAKVMKWEDLDKARAARAARDKAAAEKGKGKRGRKRKVSAREADSNTEGEIENEADAQEAGSSVPTLTVRKKAKRSRVQQLRQEPEPGSEPWKAPVAPMY</sequence>
<dbReference type="PANTHER" id="PTHR19303">
    <property type="entry name" value="TRANSPOSON"/>
    <property type="match status" value="1"/>
</dbReference>
<dbReference type="Pfam" id="PF03184">
    <property type="entry name" value="DDE_1"/>
    <property type="match status" value="2"/>
</dbReference>
<dbReference type="Proteomes" id="UP000016936">
    <property type="component" value="Unassembled WGS sequence"/>
</dbReference>
<feature type="domain" description="DDE-1" evidence="2">
    <location>
        <begin position="111"/>
        <end position="175"/>
    </location>
</feature>
<dbReference type="eggNOG" id="ENOG502SHQS">
    <property type="taxonomic scope" value="Eukaryota"/>
</dbReference>
<reference evidence="3 4" key="1">
    <citation type="journal article" date="2012" name="PLoS Pathog.">
        <title>Diverse lifestyles and strategies of plant pathogenesis encoded in the genomes of eighteen Dothideomycetes fungi.</title>
        <authorList>
            <person name="Ohm R.A."/>
            <person name="Feau N."/>
            <person name="Henrissat B."/>
            <person name="Schoch C.L."/>
            <person name="Horwitz B.A."/>
            <person name="Barry K.W."/>
            <person name="Condon B.J."/>
            <person name="Copeland A.C."/>
            <person name="Dhillon B."/>
            <person name="Glaser F."/>
            <person name="Hesse C.N."/>
            <person name="Kosti I."/>
            <person name="LaButti K."/>
            <person name="Lindquist E.A."/>
            <person name="Lucas S."/>
            <person name="Salamov A.A."/>
            <person name="Bradshaw R.E."/>
            <person name="Ciuffetti L."/>
            <person name="Hamelin R.C."/>
            <person name="Kema G.H.J."/>
            <person name="Lawrence C."/>
            <person name="Scott J.A."/>
            <person name="Spatafora J.W."/>
            <person name="Turgeon B.G."/>
            <person name="de Wit P.J.G.M."/>
            <person name="Zhong S."/>
            <person name="Goodwin S.B."/>
            <person name="Grigoriev I.V."/>
        </authorList>
    </citation>
    <scope>NUCLEOTIDE SEQUENCE [LARGE SCALE GENOMIC DNA]</scope>
    <source>
        <strain evidence="4">C5 / ATCC 48332 / race O</strain>
    </source>
</reference>
<name>M2SN78_COCH5</name>
<feature type="compositionally biased region" description="Acidic residues" evidence="1">
    <location>
        <begin position="421"/>
        <end position="433"/>
    </location>
</feature>
<dbReference type="PANTHER" id="PTHR19303:SF74">
    <property type="entry name" value="POGO TRANSPOSABLE ELEMENT WITH KRAB DOMAIN"/>
    <property type="match status" value="1"/>
</dbReference>
<protein>
    <recommendedName>
        <fullName evidence="2">DDE-1 domain-containing protein</fullName>
    </recommendedName>
</protein>
<dbReference type="OrthoDB" id="4357141at2759"/>